<evidence type="ECO:0000256" key="1">
    <source>
        <dbReference type="SAM" id="MobiDB-lite"/>
    </source>
</evidence>
<dbReference type="Proteomes" id="UP000677918">
    <property type="component" value="Unassembled WGS sequence"/>
</dbReference>
<gene>
    <name evidence="2" type="ORF">XYCOK13_07070</name>
</gene>
<dbReference type="AlphaFoldDB" id="A0A8J4H387"/>
<dbReference type="RefSeq" id="WP_244864981.1">
    <property type="nucleotide sequence ID" value="NZ_BOVK01000009.1"/>
</dbReference>
<protein>
    <submittedName>
        <fullName evidence="2">Uncharacterized protein</fullName>
    </submittedName>
</protein>
<sequence>MLKRLVTYLSKALDSGKEPLEKWYFGSPSIKVSDKQRSSNENPSTKANRKKRI</sequence>
<accession>A0A8J4H387</accession>
<evidence type="ECO:0000313" key="2">
    <source>
        <dbReference type="EMBL" id="GIQ67883.1"/>
    </source>
</evidence>
<reference evidence="2" key="1">
    <citation type="submission" date="2021-04" db="EMBL/GenBank/DDBJ databases">
        <title>Draft genome sequence of Xylanibacillus composti strain K13.</title>
        <authorList>
            <person name="Uke A."/>
            <person name="Chhe C."/>
            <person name="Baramee S."/>
            <person name="Kosugi A."/>
        </authorList>
    </citation>
    <scope>NUCLEOTIDE SEQUENCE</scope>
    <source>
        <strain evidence="2">K13</strain>
    </source>
</reference>
<evidence type="ECO:0000313" key="3">
    <source>
        <dbReference type="Proteomes" id="UP000677918"/>
    </source>
</evidence>
<dbReference type="EMBL" id="BOVK01000009">
    <property type="protein sequence ID" value="GIQ67883.1"/>
    <property type="molecule type" value="Genomic_DNA"/>
</dbReference>
<organism evidence="2 3">
    <name type="scientific">Xylanibacillus composti</name>
    <dbReference type="NCBI Taxonomy" id="1572762"/>
    <lineage>
        <taxon>Bacteria</taxon>
        <taxon>Bacillati</taxon>
        <taxon>Bacillota</taxon>
        <taxon>Bacilli</taxon>
        <taxon>Bacillales</taxon>
        <taxon>Paenibacillaceae</taxon>
        <taxon>Xylanibacillus</taxon>
    </lineage>
</organism>
<keyword evidence="3" id="KW-1185">Reference proteome</keyword>
<name>A0A8J4H387_9BACL</name>
<feature type="region of interest" description="Disordered" evidence="1">
    <location>
        <begin position="31"/>
        <end position="53"/>
    </location>
</feature>
<comment type="caution">
    <text evidence="2">The sequence shown here is derived from an EMBL/GenBank/DDBJ whole genome shotgun (WGS) entry which is preliminary data.</text>
</comment>
<proteinExistence type="predicted"/>